<dbReference type="InterPro" id="IPR029044">
    <property type="entry name" value="Nucleotide-diphossugar_trans"/>
</dbReference>
<name>A0AAV2RDG0_MEGNR</name>
<dbReference type="InterPro" id="IPR007754">
    <property type="entry name" value="GlcNAc_II"/>
</dbReference>
<evidence type="ECO:0000256" key="6">
    <source>
        <dbReference type="ARBA" id="ARBA00014817"/>
    </source>
</evidence>
<evidence type="ECO:0000256" key="18">
    <source>
        <dbReference type="ARBA" id="ARBA00029663"/>
    </source>
</evidence>
<evidence type="ECO:0000256" key="19">
    <source>
        <dbReference type="ARBA" id="ARBA00031203"/>
    </source>
</evidence>
<dbReference type="GO" id="GO:0005795">
    <property type="term" value="C:Golgi stack"/>
    <property type="evidence" value="ECO:0007669"/>
    <property type="project" value="InterPro"/>
</dbReference>
<evidence type="ECO:0000256" key="23">
    <source>
        <dbReference type="PIRSR" id="PIRSR607754-1"/>
    </source>
</evidence>
<evidence type="ECO:0000256" key="3">
    <source>
        <dbReference type="ARBA" id="ARBA00004922"/>
    </source>
</evidence>
<dbReference type="AlphaFoldDB" id="A0AAV2RDG0"/>
<comment type="caution">
    <text evidence="24">The sequence shown here is derived from an EMBL/GenBank/DDBJ whole genome shotgun (WGS) entry which is preliminary data.</text>
</comment>
<evidence type="ECO:0000256" key="1">
    <source>
        <dbReference type="ARBA" id="ARBA00001936"/>
    </source>
</evidence>
<dbReference type="EC" id="2.4.1.143" evidence="5"/>
<comment type="catalytic activity">
    <reaction evidence="22">
        <text>an N(4)-{beta-D-GlcNAc-(1-&gt;2)-alpha-D-Man-(1-&gt;3)-[alpha-D-Man-(1-&gt;6)]-beta-D-Man-(1-&gt;4)-beta-D-GlcNAc-(1-&gt;4)-beta-D-GlcNAc}-L-asparaginyl-[protein] + UDP-N-acetyl-alpha-D-glucosamine = N(4)-{beta-D-GlcNAc-(1-&gt;2)-alpha-D-Man-(1-&gt;3)-[beta-D-GlcNAc-(1-&gt;2)-alpha-D-Man-(1-&gt;6)]-beta-D-Man-(1-&gt;4)-beta-D-GlcNAc-(1-&gt;4)-beta-D-GlcNAc}-L-asparaginyl-[protein] + UDP + H(+)</text>
        <dbReference type="Rhea" id="RHEA:12941"/>
        <dbReference type="Rhea" id="RHEA-COMP:13526"/>
        <dbReference type="Rhea" id="RHEA-COMP:14369"/>
        <dbReference type="ChEBI" id="CHEBI:15378"/>
        <dbReference type="ChEBI" id="CHEBI:57705"/>
        <dbReference type="ChEBI" id="CHEBI:58223"/>
        <dbReference type="ChEBI" id="CHEBI:60615"/>
        <dbReference type="ChEBI" id="CHEBI:60651"/>
        <dbReference type="EC" id="2.4.1.143"/>
    </reaction>
</comment>
<evidence type="ECO:0000313" key="24">
    <source>
        <dbReference type="EMBL" id="CAL4120707.1"/>
    </source>
</evidence>
<evidence type="ECO:0000256" key="8">
    <source>
        <dbReference type="ARBA" id="ARBA00022679"/>
    </source>
</evidence>
<feature type="binding site" evidence="23">
    <location>
        <position position="143"/>
    </location>
    <ligand>
        <name>substrate</name>
    </ligand>
</feature>
<evidence type="ECO:0000256" key="17">
    <source>
        <dbReference type="ARBA" id="ARBA00023211"/>
    </source>
</evidence>
<dbReference type="Proteomes" id="UP001497623">
    <property type="component" value="Unassembled WGS sequence"/>
</dbReference>
<keyword evidence="12" id="KW-1133">Transmembrane helix</keyword>
<evidence type="ECO:0000256" key="10">
    <source>
        <dbReference type="ARBA" id="ARBA00022723"/>
    </source>
</evidence>
<evidence type="ECO:0000256" key="22">
    <source>
        <dbReference type="ARBA" id="ARBA00093257"/>
    </source>
</evidence>
<protein>
    <recommendedName>
        <fullName evidence="6">Alpha-1,6-mannosyl-glycoprotein 2-beta-N-acetylglucosaminyltransferase</fullName>
        <ecNumber evidence="5">2.4.1.143</ecNumber>
    </recommendedName>
    <alternativeName>
        <fullName evidence="21">Beta-1,2-N-acetylglucosaminyltransferase II</fullName>
    </alternativeName>
    <alternativeName>
        <fullName evidence="20">GlcNAc-T II</fullName>
    </alternativeName>
    <alternativeName>
        <fullName evidence="19">Mannoside acetylglucosaminyltransferase 2</fullName>
    </alternativeName>
    <alternativeName>
        <fullName evidence="18">N-glycosyl-oligosaccharide-glycoprotein N-acetylglucosaminyltransferase II</fullName>
    </alternativeName>
</protein>
<keyword evidence="10" id="KW-0479">Metal-binding</keyword>
<keyword evidence="11" id="KW-0735">Signal-anchor</keyword>
<dbReference type="PANTHER" id="PTHR12871:SF0">
    <property type="entry name" value="ALPHA-1,6-MANNOSYL-GLYCOPROTEIN 2-BETA-N-ACETYLGLUCOSAMINYLTRANSFERASE"/>
    <property type="match status" value="1"/>
</dbReference>
<evidence type="ECO:0000256" key="4">
    <source>
        <dbReference type="ARBA" id="ARBA00011011"/>
    </source>
</evidence>
<evidence type="ECO:0000256" key="21">
    <source>
        <dbReference type="ARBA" id="ARBA00032915"/>
    </source>
</evidence>
<dbReference type="Pfam" id="PF05060">
    <property type="entry name" value="MGAT2"/>
    <property type="match status" value="1"/>
</dbReference>
<keyword evidence="25" id="KW-1185">Reference proteome</keyword>
<organism evidence="24 25">
    <name type="scientific">Meganyctiphanes norvegica</name>
    <name type="common">Northern krill</name>
    <name type="synonym">Thysanopoda norvegica</name>
    <dbReference type="NCBI Taxonomy" id="48144"/>
    <lineage>
        <taxon>Eukaryota</taxon>
        <taxon>Metazoa</taxon>
        <taxon>Ecdysozoa</taxon>
        <taxon>Arthropoda</taxon>
        <taxon>Crustacea</taxon>
        <taxon>Multicrustacea</taxon>
        <taxon>Malacostraca</taxon>
        <taxon>Eumalacostraca</taxon>
        <taxon>Eucarida</taxon>
        <taxon>Euphausiacea</taxon>
        <taxon>Euphausiidae</taxon>
        <taxon>Meganyctiphanes</taxon>
    </lineage>
</organism>
<evidence type="ECO:0000256" key="15">
    <source>
        <dbReference type="ARBA" id="ARBA00023157"/>
    </source>
</evidence>
<evidence type="ECO:0000256" key="12">
    <source>
        <dbReference type="ARBA" id="ARBA00022989"/>
    </source>
</evidence>
<dbReference type="GO" id="GO:0008455">
    <property type="term" value="F:alpha-1,6-mannosylglycoprotein 2-beta-N-acetylglucosaminyltransferase activity"/>
    <property type="evidence" value="ECO:0007669"/>
    <property type="project" value="UniProtKB-EC"/>
</dbReference>
<gene>
    <name evidence="24" type="ORF">MNOR_LOCUS22099</name>
</gene>
<dbReference type="GO" id="GO:0046872">
    <property type="term" value="F:metal ion binding"/>
    <property type="evidence" value="ECO:0007669"/>
    <property type="project" value="UniProtKB-KW"/>
</dbReference>
<comment type="subcellular location">
    <subcellularLocation>
        <location evidence="2">Golgi apparatus membrane</location>
        <topology evidence="2">Single-pass type II membrane protein</topology>
    </subcellularLocation>
</comment>
<sequence length="161" mass="18366">MQAAGWQVTNARHTTVIAYLLCLHLGLAKYPWQPLMILCHFASWRVPLKTTECGFFIAKSKSVESSSTTQALTPMQILEIREQILLRSINETILNEELFGPVQPDTIVIAVQVHNRIEYLRHLIVSMAQARDIDSVLLIFSHDLYDEDINQLVTTIDFCKV</sequence>
<feature type="binding site" evidence="23">
    <location>
        <begin position="112"/>
        <end position="116"/>
    </location>
    <ligand>
        <name>substrate</name>
    </ligand>
</feature>
<keyword evidence="17" id="KW-0464">Manganese</keyword>
<dbReference type="GO" id="GO:0000139">
    <property type="term" value="C:Golgi membrane"/>
    <property type="evidence" value="ECO:0007669"/>
    <property type="project" value="UniProtKB-SubCell"/>
</dbReference>
<evidence type="ECO:0000256" key="14">
    <source>
        <dbReference type="ARBA" id="ARBA00023136"/>
    </source>
</evidence>
<comment type="pathway">
    <text evidence="3">Protein modification; protein glycosylation.</text>
</comment>
<evidence type="ECO:0000256" key="20">
    <source>
        <dbReference type="ARBA" id="ARBA00032552"/>
    </source>
</evidence>
<keyword evidence="15" id="KW-1015">Disulfide bond</keyword>
<evidence type="ECO:0000256" key="2">
    <source>
        <dbReference type="ARBA" id="ARBA00004323"/>
    </source>
</evidence>
<evidence type="ECO:0000313" key="25">
    <source>
        <dbReference type="Proteomes" id="UP001497623"/>
    </source>
</evidence>
<evidence type="ECO:0000256" key="16">
    <source>
        <dbReference type="ARBA" id="ARBA00023180"/>
    </source>
</evidence>
<evidence type="ECO:0000256" key="7">
    <source>
        <dbReference type="ARBA" id="ARBA00022676"/>
    </source>
</evidence>
<dbReference type="GO" id="GO:0009312">
    <property type="term" value="P:oligosaccharide biosynthetic process"/>
    <property type="evidence" value="ECO:0007669"/>
    <property type="project" value="InterPro"/>
</dbReference>
<accession>A0AAV2RDG0</accession>
<evidence type="ECO:0000256" key="5">
    <source>
        <dbReference type="ARBA" id="ARBA00012613"/>
    </source>
</evidence>
<keyword evidence="16" id="KW-0325">Glycoprotein</keyword>
<keyword evidence="8" id="KW-0808">Transferase</keyword>
<reference evidence="24 25" key="1">
    <citation type="submission" date="2024-05" db="EMBL/GenBank/DDBJ databases">
        <authorList>
            <person name="Wallberg A."/>
        </authorList>
    </citation>
    <scope>NUCLEOTIDE SEQUENCE [LARGE SCALE GENOMIC DNA]</scope>
</reference>
<dbReference type="EMBL" id="CAXKWB010018321">
    <property type="protein sequence ID" value="CAL4120707.1"/>
    <property type="molecule type" value="Genomic_DNA"/>
</dbReference>
<evidence type="ECO:0000256" key="11">
    <source>
        <dbReference type="ARBA" id="ARBA00022968"/>
    </source>
</evidence>
<keyword evidence="13" id="KW-0333">Golgi apparatus</keyword>
<keyword evidence="9" id="KW-0812">Transmembrane</keyword>
<keyword evidence="7" id="KW-0328">Glycosyltransferase</keyword>
<dbReference type="GO" id="GO:0006487">
    <property type="term" value="P:protein N-linked glycosylation"/>
    <property type="evidence" value="ECO:0007669"/>
    <property type="project" value="TreeGrafter"/>
</dbReference>
<feature type="non-terminal residue" evidence="24">
    <location>
        <position position="161"/>
    </location>
</feature>
<dbReference type="Gene3D" id="3.90.550.10">
    <property type="entry name" value="Spore Coat Polysaccharide Biosynthesis Protein SpsA, Chain A"/>
    <property type="match status" value="1"/>
</dbReference>
<evidence type="ECO:0000256" key="9">
    <source>
        <dbReference type="ARBA" id="ARBA00022692"/>
    </source>
</evidence>
<evidence type="ECO:0000256" key="13">
    <source>
        <dbReference type="ARBA" id="ARBA00023034"/>
    </source>
</evidence>
<dbReference type="PANTHER" id="PTHR12871">
    <property type="entry name" value="BETA-1,2-N-ACETYLGLUCOSAMINYLTRANSFERASE II"/>
    <property type="match status" value="1"/>
</dbReference>
<comment type="similarity">
    <text evidence="4">Belongs to the glycosyltransferase 16 (GT16) protein family.</text>
</comment>
<proteinExistence type="inferred from homology"/>
<keyword evidence="14" id="KW-0472">Membrane</keyword>
<comment type="cofactor">
    <cofactor evidence="1">
        <name>Mn(2+)</name>
        <dbReference type="ChEBI" id="CHEBI:29035"/>
    </cofactor>
</comment>